<dbReference type="GO" id="GO:0007165">
    <property type="term" value="P:signal transduction"/>
    <property type="evidence" value="ECO:0007669"/>
    <property type="project" value="UniProtKB-KW"/>
</dbReference>
<dbReference type="SMART" id="SM00304">
    <property type="entry name" value="HAMP"/>
    <property type="match status" value="1"/>
</dbReference>
<proteinExistence type="inferred from homology"/>
<organism evidence="7 8">
    <name type="scientific">Vibrio albus</name>
    <dbReference type="NCBI Taxonomy" id="2200953"/>
    <lineage>
        <taxon>Bacteria</taxon>
        <taxon>Pseudomonadati</taxon>
        <taxon>Pseudomonadota</taxon>
        <taxon>Gammaproteobacteria</taxon>
        <taxon>Vibrionales</taxon>
        <taxon>Vibrionaceae</taxon>
        <taxon>Vibrio</taxon>
    </lineage>
</organism>
<dbReference type="CDD" id="cd11386">
    <property type="entry name" value="MCP_signal"/>
    <property type="match status" value="1"/>
</dbReference>
<dbReference type="GO" id="GO:0004888">
    <property type="term" value="F:transmembrane signaling receptor activity"/>
    <property type="evidence" value="ECO:0007669"/>
    <property type="project" value="InterPro"/>
</dbReference>
<feature type="domain" description="HAMP" evidence="6">
    <location>
        <begin position="387"/>
        <end position="437"/>
    </location>
</feature>
<comment type="subcellular location">
    <subcellularLocation>
        <location evidence="1">Membrane</location>
    </subcellularLocation>
</comment>
<dbReference type="PROSITE" id="PS50885">
    <property type="entry name" value="HAMP"/>
    <property type="match status" value="1"/>
</dbReference>
<keyword evidence="2 4" id="KW-0807">Transducer</keyword>
<dbReference type="GO" id="GO:0016020">
    <property type="term" value="C:membrane"/>
    <property type="evidence" value="ECO:0007669"/>
    <property type="project" value="UniProtKB-SubCell"/>
</dbReference>
<comment type="caution">
    <text evidence="7">The sequence shown here is derived from an EMBL/GenBank/DDBJ whole genome shotgun (WGS) entry which is preliminary data.</text>
</comment>
<dbReference type="EMBL" id="QFWT01000011">
    <property type="protein sequence ID" value="PWI32144.1"/>
    <property type="molecule type" value="Genomic_DNA"/>
</dbReference>
<dbReference type="AlphaFoldDB" id="A0A2U3B5Z9"/>
<comment type="similarity">
    <text evidence="3">Belongs to the methyl-accepting chemotaxis (MCP) protein family.</text>
</comment>
<accession>A0A2U3B5Z9</accession>
<protein>
    <submittedName>
        <fullName evidence="7">Methyl-accepting chemotaxis protein</fullName>
    </submittedName>
</protein>
<dbReference type="PANTHER" id="PTHR32089">
    <property type="entry name" value="METHYL-ACCEPTING CHEMOTAXIS PROTEIN MCPB"/>
    <property type="match status" value="1"/>
</dbReference>
<evidence type="ECO:0000256" key="2">
    <source>
        <dbReference type="ARBA" id="ARBA00023224"/>
    </source>
</evidence>
<dbReference type="SUPFAM" id="SSF58104">
    <property type="entry name" value="Methyl-accepting chemotaxis protein (MCP) signaling domain"/>
    <property type="match status" value="1"/>
</dbReference>
<gene>
    <name evidence="7" type="ORF">DI392_17435</name>
</gene>
<evidence type="ECO:0000259" key="6">
    <source>
        <dbReference type="PROSITE" id="PS50885"/>
    </source>
</evidence>
<dbReference type="OrthoDB" id="2489132at2"/>
<dbReference type="InterPro" id="IPR004089">
    <property type="entry name" value="MCPsignal_dom"/>
</dbReference>
<dbReference type="RefSeq" id="WP_109320973.1">
    <property type="nucleotide sequence ID" value="NZ_QFWT01000011.1"/>
</dbReference>
<dbReference type="InterPro" id="IPR004090">
    <property type="entry name" value="Chemotax_Me-accpt_rcpt"/>
</dbReference>
<dbReference type="Proteomes" id="UP000245362">
    <property type="component" value="Unassembled WGS sequence"/>
</dbReference>
<evidence type="ECO:0000259" key="5">
    <source>
        <dbReference type="PROSITE" id="PS50111"/>
    </source>
</evidence>
<evidence type="ECO:0000256" key="3">
    <source>
        <dbReference type="ARBA" id="ARBA00029447"/>
    </source>
</evidence>
<dbReference type="GO" id="GO:0006935">
    <property type="term" value="P:chemotaxis"/>
    <property type="evidence" value="ECO:0007669"/>
    <property type="project" value="InterPro"/>
</dbReference>
<dbReference type="InterPro" id="IPR003660">
    <property type="entry name" value="HAMP_dom"/>
</dbReference>
<dbReference type="PRINTS" id="PR00260">
    <property type="entry name" value="CHEMTRNSDUCR"/>
</dbReference>
<evidence type="ECO:0000256" key="1">
    <source>
        <dbReference type="ARBA" id="ARBA00004370"/>
    </source>
</evidence>
<dbReference type="PROSITE" id="PS50111">
    <property type="entry name" value="CHEMOTAXIS_TRANSDUC_2"/>
    <property type="match status" value="1"/>
</dbReference>
<evidence type="ECO:0000256" key="4">
    <source>
        <dbReference type="PROSITE-ProRule" id="PRU00284"/>
    </source>
</evidence>
<dbReference type="PANTHER" id="PTHR32089:SF112">
    <property type="entry name" value="LYSOZYME-LIKE PROTEIN-RELATED"/>
    <property type="match status" value="1"/>
</dbReference>
<name>A0A2U3B5Z9_9VIBR</name>
<sequence>MQLTQAEKHWLPWFGSTGKIAMRKACFHNRHRKEELEETFEGIAQTRVRLLTTWANNQWAFLENAALYLASKSEESRTETLRQLVVRGVDFSELFIADAAGNTCHSSEISHRGINLTDRKALSAGLSAQYLHGPYIDARTEKLGASSSKFHDAVTLMFYQPFSDENGTQYSLCGRVPNDVLGDIIQREAGHIYSESGDNYLFMVDAVHDTSISPGTALSRSRFEDNTFSHGENLKQGINTKFGVVKIKAHTEFEITFTDPATNQLHPGVRETIRNGKNLYIDYPGYSDYRHIPVIGKGVTFQLPGSPDRWGMMCESDLEEVYRHRSFSHTLTRHFTLYLLFCLGVPALATSQLQLPASTQTLLTLGCMLISFFAFRYFTVAPFCKKLTEMTAVIQTLAEGDGNLTQRLDASRFSADEIGGLGRWINSFVDNLEGVITELIFASNEVKQVSESMFRRCQILSTTSSDTSSSVENMLDLAKQQQNEIAGAHQSALDVDQVMREVVQNTEAEYKQAVENANTIREIVEASAQSVNEVNDEMQKISGIVSIITEITEQTNLLALNAAIEAARAGEHGRGFSVVADEVRVLAQRTSKAANNIGDMMHQLHERSATAVGYMQQGIDNVENNSVVVDSAQRNEQMHKSVTDLFNIIQEVANNSENHSKTADYTKQHTDQLQTSSQQLSRRITLMENALSRLDQLIGQFEVKQTAA</sequence>
<reference evidence="7 8" key="1">
    <citation type="submission" date="2018-05" db="EMBL/GenBank/DDBJ databases">
        <title>Vibrio limimaris sp. nov., isolated from marine sediment.</title>
        <authorList>
            <person name="Li C.-M."/>
        </authorList>
    </citation>
    <scope>NUCLEOTIDE SEQUENCE [LARGE SCALE GENOMIC DNA]</scope>
    <source>
        <strain evidence="7 8">E4404</strain>
    </source>
</reference>
<evidence type="ECO:0000313" key="8">
    <source>
        <dbReference type="Proteomes" id="UP000245362"/>
    </source>
</evidence>
<evidence type="ECO:0000313" key="7">
    <source>
        <dbReference type="EMBL" id="PWI32144.1"/>
    </source>
</evidence>
<dbReference type="Gene3D" id="1.10.287.950">
    <property type="entry name" value="Methyl-accepting chemotaxis protein"/>
    <property type="match status" value="1"/>
</dbReference>
<dbReference type="CDD" id="cd06225">
    <property type="entry name" value="HAMP"/>
    <property type="match status" value="1"/>
</dbReference>
<keyword evidence="8" id="KW-1185">Reference proteome</keyword>
<dbReference type="Pfam" id="PF00015">
    <property type="entry name" value="MCPsignal"/>
    <property type="match status" value="1"/>
</dbReference>
<feature type="domain" description="Methyl-accepting transducer" evidence="5">
    <location>
        <begin position="442"/>
        <end position="674"/>
    </location>
</feature>
<dbReference type="SMART" id="SM00283">
    <property type="entry name" value="MA"/>
    <property type="match status" value="1"/>
</dbReference>